<evidence type="ECO:0000313" key="14">
    <source>
        <dbReference type="EMBL" id="MDO8168122.1"/>
    </source>
</evidence>
<comment type="subunit">
    <text evidence="3 10 12">Part of the 50S ribosomal subunit.</text>
</comment>
<dbReference type="HAMAP" id="MF_01331_B">
    <property type="entry name" value="Ribosomal_uL22_B"/>
    <property type="match status" value="1"/>
</dbReference>
<keyword evidence="6 10" id="KW-0689">Ribosomal protein</keyword>
<comment type="caution">
    <text evidence="14">The sequence shown here is derived from an EMBL/GenBank/DDBJ whole genome shotgun (WGS) entry which is preliminary data.</text>
</comment>
<dbReference type="InterPro" id="IPR005727">
    <property type="entry name" value="Ribosomal_uL22_bac/chlpt-type"/>
</dbReference>
<dbReference type="SUPFAM" id="SSF54843">
    <property type="entry name" value="Ribosomal protein L22"/>
    <property type="match status" value="1"/>
</dbReference>
<evidence type="ECO:0000256" key="5">
    <source>
        <dbReference type="ARBA" id="ARBA00022884"/>
    </source>
</evidence>
<dbReference type="PROSITE" id="PS00464">
    <property type="entry name" value="RIBOSOMAL_L22"/>
    <property type="match status" value="1"/>
</dbReference>
<name>A0ABT9DDK3_9MOLU</name>
<keyword evidence="15" id="KW-1185">Reference proteome</keyword>
<comment type="similarity">
    <text evidence="2 10 11">Belongs to the universal ribosomal protein uL22 family.</text>
</comment>
<dbReference type="Pfam" id="PF00237">
    <property type="entry name" value="Ribosomal_L22"/>
    <property type="match status" value="1"/>
</dbReference>
<dbReference type="PANTHER" id="PTHR13501">
    <property type="entry name" value="CHLOROPLAST 50S RIBOSOMAL PROTEIN L22-RELATED"/>
    <property type="match status" value="1"/>
</dbReference>
<comment type="function">
    <text evidence="1 10">The globular domain of the protein is located near the polypeptide exit tunnel on the outside of the subunit, while an extended beta-hairpin is found that lines the wall of the exit tunnel in the center of the 70S ribosome.</text>
</comment>
<evidence type="ECO:0000256" key="3">
    <source>
        <dbReference type="ARBA" id="ARBA00011838"/>
    </source>
</evidence>
<evidence type="ECO:0000256" key="12">
    <source>
        <dbReference type="RuleBase" id="RU004006"/>
    </source>
</evidence>
<evidence type="ECO:0000256" key="9">
    <source>
        <dbReference type="ARBA" id="ARBA00035207"/>
    </source>
</evidence>
<dbReference type="Proteomes" id="UP001172036">
    <property type="component" value="Unassembled WGS sequence"/>
</dbReference>
<dbReference type="RefSeq" id="WP_304515325.1">
    <property type="nucleotide sequence ID" value="NZ_JAOSID010000004.1"/>
</dbReference>
<evidence type="ECO:0000256" key="13">
    <source>
        <dbReference type="RuleBase" id="RU004008"/>
    </source>
</evidence>
<evidence type="ECO:0000256" key="8">
    <source>
        <dbReference type="ARBA" id="ARBA00025084"/>
    </source>
</evidence>
<reference evidence="14 15" key="1">
    <citation type="journal article" date="2023" name="Int. J. Syst. Evol. Microbiol.">
        <title>The observation of taxonomic boundaries for the 16SrII and 16SrXXV phytoplasmas using genome-based delimitation.</title>
        <authorList>
            <person name="Rodrigues Jardim B."/>
            <person name="Tran-Nguyen L.T.T."/>
            <person name="Gambley C."/>
            <person name="Al-Sadi A.M."/>
            <person name="Al-Subhi A.M."/>
            <person name="Foissac X."/>
            <person name="Salar P."/>
            <person name="Cai H."/>
            <person name="Yang J.Y."/>
            <person name="Davis R."/>
            <person name="Jones L."/>
            <person name="Rodoni B."/>
            <person name="Constable F.E."/>
        </authorList>
    </citation>
    <scope>NUCLEOTIDE SEQUENCE [LARGE SCALE GENOMIC DNA]</scope>
    <source>
        <strain evidence="14">BAWM-155c</strain>
    </source>
</reference>
<evidence type="ECO:0000256" key="2">
    <source>
        <dbReference type="ARBA" id="ARBA00009451"/>
    </source>
</evidence>
<dbReference type="PANTHER" id="PTHR13501:SF8">
    <property type="entry name" value="LARGE RIBOSOMAL SUBUNIT PROTEIN UL22M"/>
    <property type="match status" value="1"/>
</dbReference>
<dbReference type="NCBIfam" id="TIGR01044">
    <property type="entry name" value="rplV_bact"/>
    <property type="match status" value="1"/>
</dbReference>
<dbReference type="EMBL" id="JAOSID010000004">
    <property type="protein sequence ID" value="MDO8168122.1"/>
    <property type="molecule type" value="Genomic_DNA"/>
</dbReference>
<dbReference type="InterPro" id="IPR018260">
    <property type="entry name" value="Ribosomal_uL22_CS"/>
</dbReference>
<dbReference type="Gene3D" id="3.90.470.10">
    <property type="entry name" value="Ribosomal protein L22/L17"/>
    <property type="match status" value="1"/>
</dbReference>
<keyword evidence="7 10" id="KW-0687">Ribonucleoprotein</keyword>
<dbReference type="InterPro" id="IPR047867">
    <property type="entry name" value="Ribosomal_uL22_bac/org-type"/>
</dbReference>
<evidence type="ECO:0000256" key="7">
    <source>
        <dbReference type="ARBA" id="ARBA00023274"/>
    </source>
</evidence>
<evidence type="ECO:0000256" key="10">
    <source>
        <dbReference type="HAMAP-Rule" id="MF_01331"/>
    </source>
</evidence>
<dbReference type="InterPro" id="IPR001063">
    <property type="entry name" value="Ribosomal_uL22"/>
</dbReference>
<evidence type="ECO:0000256" key="11">
    <source>
        <dbReference type="RuleBase" id="RU004005"/>
    </source>
</evidence>
<dbReference type="GO" id="GO:0005840">
    <property type="term" value="C:ribosome"/>
    <property type="evidence" value="ECO:0007669"/>
    <property type="project" value="UniProtKB-KW"/>
</dbReference>
<keyword evidence="4 10" id="KW-0699">rRNA-binding</keyword>
<evidence type="ECO:0000256" key="6">
    <source>
        <dbReference type="ARBA" id="ARBA00022980"/>
    </source>
</evidence>
<evidence type="ECO:0000313" key="15">
    <source>
        <dbReference type="Proteomes" id="UP001172036"/>
    </source>
</evidence>
<proteinExistence type="inferred from homology"/>
<comment type="function">
    <text evidence="8">This protein binds specifically to 23S rRNA; its binding is stimulated by other ribosomal proteins, e.g. L4, L17, and L20. It is important during the early stages of 50S assembly. It makes multiple contacts with different domains of the 23S rRNA in the assembled 50S subunit and ribosome.</text>
</comment>
<gene>
    <name evidence="10 14" type="primary">rplV</name>
    <name evidence="14" type="ORF">OC680_01320</name>
</gene>
<dbReference type="CDD" id="cd00336">
    <property type="entry name" value="Ribosomal_L22"/>
    <property type="match status" value="1"/>
</dbReference>
<protein>
    <recommendedName>
        <fullName evidence="9 10">Large ribosomal subunit protein uL22</fullName>
    </recommendedName>
</protein>
<evidence type="ECO:0000256" key="4">
    <source>
        <dbReference type="ARBA" id="ARBA00022730"/>
    </source>
</evidence>
<sequence>MYDVKAIVNQAAIAPRKARLVVDLIRNKHVKEAQAILTFTSKAASPIILKLLNSAIANAVNNFNLDAANLYVKKIFVNEGLRMKRLLPRAKGRTNKIQKRTSHITIVISSQQQTENKRKEIQNGSEK</sequence>
<dbReference type="InterPro" id="IPR036394">
    <property type="entry name" value="Ribosomal_uL22_sf"/>
</dbReference>
<evidence type="ECO:0000256" key="1">
    <source>
        <dbReference type="ARBA" id="ARBA00003478"/>
    </source>
</evidence>
<comment type="function">
    <text evidence="10 13">This protein binds specifically to 23S rRNA; its binding is stimulated by other ribosomal proteins, e.g., L4, L17, and L20. It is important during the early stages of 50S assembly. It makes multiple contacts with different domains of the 23S rRNA in the assembled 50S subunit and ribosome.</text>
</comment>
<organism evidence="14 15">
    <name type="scientific">Candidatus Phytoplasma melaleucae</name>
    <dbReference type="NCBI Taxonomy" id="2982630"/>
    <lineage>
        <taxon>Bacteria</taxon>
        <taxon>Bacillati</taxon>
        <taxon>Mycoplasmatota</taxon>
        <taxon>Mollicutes</taxon>
        <taxon>Acholeplasmatales</taxon>
        <taxon>Acholeplasmataceae</taxon>
        <taxon>Candidatus Phytoplasma</taxon>
    </lineage>
</organism>
<keyword evidence="5 10" id="KW-0694">RNA-binding</keyword>
<accession>A0ABT9DDK3</accession>